<keyword evidence="3" id="KW-0274">FAD</keyword>
<sequence>MTADSNTEVPKGNKSTSVPANTNALGTGTSVPAGVEIPLRPPPHIEILERNIDTSRQLRVAVIGAGLSGVTAGILLPAKVPGIKLTIFEKNADVGGTWFENVYPGVRCDVPAHIYQSTFDPNTQWTEQFAQGAEIRDYWQSLAKKYSVYQYLKLSHQVQDLNWDGSKGSWSIRVTNLLNQQESVEKFDYVLTAIGRFNAWKLPDYPGRDDFKGLLRHASHYDPSFDLSGKRVAIIGNGASGIQLTANIQKRVAHLDHYARNRTWVTASFSGDVTSLSPIEIPPEKRESFADPKEYLKYRKQEEEKYWRGFKGWLKGTKENEARRAEYLKIYQDRLAGHPELLEKLVPDFSPGCRRPTPGPGYLEAISSSNVEYIQTEIKRFTETGIETTDGQHREVDAIFCATGANVDQVPPFKIYANGKELGEVWKRGGEFGSPYTYLGVSSPGFPNLGFILGPYGFGSSGSIPYTVEVQIAFYSKLLRKIDLEGIKSIQAKKDATDEFIQWSDSLFQKTVLSDNCSSWYNGGNRGGRVHGIWPGSSGHMATALRQPRWEDWEYELLNDSGNRFAWFFGNGVTSKELDPEADVTSYLKEPSQVDIKDVHETWWGIP</sequence>
<dbReference type="Gene3D" id="3.50.50.60">
    <property type="entry name" value="FAD/NAD(P)-binding domain"/>
    <property type="match status" value="3"/>
</dbReference>
<dbReference type="InterPro" id="IPR036188">
    <property type="entry name" value="FAD/NAD-bd_sf"/>
</dbReference>
<dbReference type="GO" id="GO:0050660">
    <property type="term" value="F:flavin adenine dinucleotide binding"/>
    <property type="evidence" value="ECO:0007669"/>
    <property type="project" value="InterPro"/>
</dbReference>
<evidence type="ECO:0000256" key="5">
    <source>
        <dbReference type="SAM" id="MobiDB-lite"/>
    </source>
</evidence>
<dbReference type="AlphaFoldDB" id="A0A0B7JYG1"/>
<reference evidence="6" key="1">
    <citation type="submission" date="2015-01" db="EMBL/GenBank/DDBJ databases">
        <authorList>
            <person name="Durling Mikael"/>
        </authorList>
    </citation>
    <scope>NUCLEOTIDE SEQUENCE</scope>
</reference>
<accession>A0A0B7JYG1</accession>
<feature type="compositionally biased region" description="Polar residues" evidence="5">
    <location>
        <begin position="1"/>
        <end position="30"/>
    </location>
</feature>
<evidence type="ECO:0000313" key="6">
    <source>
        <dbReference type="EMBL" id="CEO47685.1"/>
    </source>
</evidence>
<dbReference type="GO" id="GO:0050661">
    <property type="term" value="F:NADP binding"/>
    <property type="evidence" value="ECO:0007669"/>
    <property type="project" value="InterPro"/>
</dbReference>
<evidence type="ECO:0008006" key="7">
    <source>
        <dbReference type="Google" id="ProtNLM"/>
    </source>
</evidence>
<dbReference type="PANTHER" id="PTHR42877:SF6">
    <property type="entry name" value="MONOOXYGENASE, PUTATIVE (AFU_ORTHOLOGUE AFUA_3G15050)-RELATED"/>
    <property type="match status" value="1"/>
</dbReference>
<dbReference type="InterPro" id="IPR051209">
    <property type="entry name" value="FAD-bind_Monooxygenase_sf"/>
</dbReference>
<proteinExistence type="inferred from homology"/>
<keyword evidence="2" id="KW-0285">Flavoprotein</keyword>
<name>A0A0B7JYG1_BIOOC</name>
<evidence type="ECO:0000256" key="2">
    <source>
        <dbReference type="ARBA" id="ARBA00022630"/>
    </source>
</evidence>
<evidence type="ECO:0000256" key="4">
    <source>
        <dbReference type="ARBA" id="ARBA00023002"/>
    </source>
</evidence>
<feature type="region of interest" description="Disordered" evidence="5">
    <location>
        <begin position="1"/>
        <end position="36"/>
    </location>
</feature>
<dbReference type="SUPFAM" id="SSF51905">
    <property type="entry name" value="FAD/NAD(P)-binding domain"/>
    <property type="match status" value="2"/>
</dbReference>
<gene>
    <name evidence="6" type="ORF">BN869_000003740_1</name>
</gene>
<dbReference type="Pfam" id="PF00743">
    <property type="entry name" value="FMO-like"/>
    <property type="match status" value="1"/>
</dbReference>
<dbReference type="PANTHER" id="PTHR42877">
    <property type="entry name" value="L-ORNITHINE N(5)-MONOOXYGENASE-RELATED"/>
    <property type="match status" value="1"/>
</dbReference>
<dbReference type="GO" id="GO:0004499">
    <property type="term" value="F:N,N-dimethylaniline monooxygenase activity"/>
    <property type="evidence" value="ECO:0007669"/>
    <property type="project" value="InterPro"/>
</dbReference>
<organism evidence="6">
    <name type="scientific">Bionectria ochroleuca</name>
    <name type="common">Gliocladium roseum</name>
    <dbReference type="NCBI Taxonomy" id="29856"/>
    <lineage>
        <taxon>Eukaryota</taxon>
        <taxon>Fungi</taxon>
        <taxon>Dikarya</taxon>
        <taxon>Ascomycota</taxon>
        <taxon>Pezizomycotina</taxon>
        <taxon>Sordariomycetes</taxon>
        <taxon>Hypocreomycetidae</taxon>
        <taxon>Hypocreales</taxon>
        <taxon>Bionectriaceae</taxon>
        <taxon>Clonostachys</taxon>
    </lineage>
</organism>
<evidence type="ECO:0000256" key="3">
    <source>
        <dbReference type="ARBA" id="ARBA00022827"/>
    </source>
</evidence>
<dbReference type="EMBL" id="CDPU01000008">
    <property type="protein sequence ID" value="CEO47685.1"/>
    <property type="molecule type" value="Genomic_DNA"/>
</dbReference>
<protein>
    <recommendedName>
        <fullName evidence="7">FAD/NAD(P)-binding domain-containing protein</fullName>
    </recommendedName>
</protein>
<dbReference type="InterPro" id="IPR020946">
    <property type="entry name" value="Flavin_mOase-like"/>
</dbReference>
<keyword evidence="4" id="KW-0560">Oxidoreductase</keyword>
<comment type="similarity">
    <text evidence="1">Belongs to the FAD-binding monooxygenase family.</text>
</comment>
<evidence type="ECO:0000256" key="1">
    <source>
        <dbReference type="ARBA" id="ARBA00010139"/>
    </source>
</evidence>